<proteinExistence type="predicted"/>
<evidence type="ECO:0000256" key="1">
    <source>
        <dbReference type="SAM" id="Phobius"/>
    </source>
</evidence>
<dbReference type="Gene3D" id="3.40.720.10">
    <property type="entry name" value="Alkaline Phosphatase, subunit A"/>
    <property type="match status" value="1"/>
</dbReference>
<gene>
    <name evidence="2" type="ORF">DPMN_138208</name>
</gene>
<comment type="caution">
    <text evidence="2">The sequence shown here is derived from an EMBL/GenBank/DDBJ whole genome shotgun (WGS) entry which is preliminary data.</text>
</comment>
<accession>A0A9D4G3G0</accession>
<dbReference type="Pfam" id="PF02995">
    <property type="entry name" value="DUF229"/>
    <property type="match status" value="1"/>
</dbReference>
<evidence type="ECO:0000313" key="3">
    <source>
        <dbReference type="Proteomes" id="UP000828390"/>
    </source>
</evidence>
<keyword evidence="1" id="KW-0472">Membrane</keyword>
<dbReference type="SUPFAM" id="SSF53649">
    <property type="entry name" value="Alkaline phosphatase-like"/>
    <property type="match status" value="1"/>
</dbReference>
<evidence type="ECO:0000313" key="2">
    <source>
        <dbReference type="EMBL" id="KAH3809828.1"/>
    </source>
</evidence>
<dbReference type="GO" id="GO:0005615">
    <property type="term" value="C:extracellular space"/>
    <property type="evidence" value="ECO:0007669"/>
    <property type="project" value="TreeGrafter"/>
</dbReference>
<keyword evidence="1" id="KW-1133">Transmembrane helix</keyword>
<keyword evidence="3" id="KW-1185">Reference proteome</keyword>
<dbReference type="CDD" id="cd16021">
    <property type="entry name" value="ALP_like"/>
    <property type="match status" value="1"/>
</dbReference>
<reference evidence="2" key="1">
    <citation type="journal article" date="2019" name="bioRxiv">
        <title>The Genome of the Zebra Mussel, Dreissena polymorpha: A Resource for Invasive Species Research.</title>
        <authorList>
            <person name="McCartney M.A."/>
            <person name="Auch B."/>
            <person name="Kono T."/>
            <person name="Mallez S."/>
            <person name="Zhang Y."/>
            <person name="Obille A."/>
            <person name="Becker A."/>
            <person name="Abrahante J.E."/>
            <person name="Garbe J."/>
            <person name="Badalamenti J.P."/>
            <person name="Herman A."/>
            <person name="Mangelson H."/>
            <person name="Liachko I."/>
            <person name="Sullivan S."/>
            <person name="Sone E.D."/>
            <person name="Koren S."/>
            <person name="Silverstein K.A.T."/>
            <person name="Beckman K.B."/>
            <person name="Gohl D.M."/>
        </authorList>
    </citation>
    <scope>NUCLEOTIDE SEQUENCE</scope>
    <source>
        <strain evidence="2">Duluth1</strain>
        <tissue evidence="2">Whole animal</tissue>
    </source>
</reference>
<dbReference type="PANTHER" id="PTHR10974:SF1">
    <property type="entry name" value="FI08016P-RELATED"/>
    <property type="match status" value="1"/>
</dbReference>
<dbReference type="InterPro" id="IPR017850">
    <property type="entry name" value="Alkaline_phosphatase_core_sf"/>
</dbReference>
<dbReference type="InterPro" id="IPR004245">
    <property type="entry name" value="DUF229"/>
</dbReference>
<feature type="transmembrane region" description="Helical" evidence="1">
    <location>
        <begin position="12"/>
        <end position="33"/>
    </location>
</feature>
<reference evidence="2" key="2">
    <citation type="submission" date="2020-11" db="EMBL/GenBank/DDBJ databases">
        <authorList>
            <person name="McCartney M.A."/>
            <person name="Auch B."/>
            <person name="Kono T."/>
            <person name="Mallez S."/>
            <person name="Becker A."/>
            <person name="Gohl D.M."/>
            <person name="Silverstein K.A.T."/>
            <person name="Koren S."/>
            <person name="Bechman K.B."/>
            <person name="Herman A."/>
            <person name="Abrahante J.E."/>
            <person name="Garbe J."/>
        </authorList>
    </citation>
    <scope>NUCLEOTIDE SEQUENCE</scope>
    <source>
        <strain evidence="2">Duluth1</strain>
        <tissue evidence="2">Whole animal</tissue>
    </source>
</reference>
<dbReference type="AlphaFoldDB" id="A0A9D4G3G0"/>
<keyword evidence="1" id="KW-0812">Transmembrane</keyword>
<dbReference type="Proteomes" id="UP000828390">
    <property type="component" value="Unassembled WGS sequence"/>
</dbReference>
<dbReference type="PANTHER" id="PTHR10974">
    <property type="entry name" value="FI08016P-RELATED"/>
    <property type="match status" value="1"/>
</dbReference>
<sequence length="659" mass="75724">MAFWCCRKRGRMASLWLKLLAASIIFVSIYFLAGVGLRGERKYDIVRSFMSFERSSEDKRKYISNLLKLRGPWLDASRSNTTGSGCVHPNLPLWTDQLKNYFKPCVPVKCSDDVNWVYTDSGRFYISSQAEKVVGKIECELTPIVNDEDNTKYLETIKDVKNGSGLVTDTFKSSCTSSSGKSYTNIHVGIAGRSKTNEQQKPPNAKYNVFMYGFDSMSRNMVKRFLPKTHEFFVNELGGHILNEYNIVGDGTPQALMPILTGRKETEIPEVRRGHTNAKPIDEILEFVWKRFEKRGYVTQWGEDMSYIGTFTYRMLGFKEQPVHHYMRPYQVEIEKLNNKRHCHGNKGTHTVFLDWLMESLRTNLGLPIFSFGFFSDYTHDGSECVGLIDDGNVAMFKYMKSLNLFKNTFIILMSDHGARFGALRQTEQGKLEERMPYFGIFVPPDFRKDHPNKYTNFLESVDRLTTPFDIYETLLDILEETNTFEPTDRKSYSLFSKIPKQRSCSDAGIEPHWCACLNWQNVSTSDSIVAALAEHIVESFNKMLANFSHLCHKLKLQQVITAVQLISNDHVLKFKQSKDNDGRIADFSDNTKSELQYFQLKFETMPGEGRFEATVSIDVKTGKIFVGKYDISRINKYNDAPKCIADKHPEVRPYCVCI</sequence>
<organism evidence="2 3">
    <name type="scientific">Dreissena polymorpha</name>
    <name type="common">Zebra mussel</name>
    <name type="synonym">Mytilus polymorpha</name>
    <dbReference type="NCBI Taxonomy" id="45954"/>
    <lineage>
        <taxon>Eukaryota</taxon>
        <taxon>Metazoa</taxon>
        <taxon>Spiralia</taxon>
        <taxon>Lophotrochozoa</taxon>
        <taxon>Mollusca</taxon>
        <taxon>Bivalvia</taxon>
        <taxon>Autobranchia</taxon>
        <taxon>Heteroconchia</taxon>
        <taxon>Euheterodonta</taxon>
        <taxon>Imparidentia</taxon>
        <taxon>Neoheterodontei</taxon>
        <taxon>Myida</taxon>
        <taxon>Dreissenoidea</taxon>
        <taxon>Dreissenidae</taxon>
        <taxon>Dreissena</taxon>
    </lineage>
</organism>
<dbReference type="EMBL" id="JAIWYP010000006">
    <property type="protein sequence ID" value="KAH3809828.1"/>
    <property type="molecule type" value="Genomic_DNA"/>
</dbReference>
<name>A0A9D4G3G0_DREPO</name>
<protein>
    <submittedName>
        <fullName evidence="2">Uncharacterized protein</fullName>
    </submittedName>
</protein>
<dbReference type="FunFam" id="3.40.720.10:FF:000017">
    <property type="entry name" value="Predicted protein"/>
    <property type="match status" value="1"/>
</dbReference>
<dbReference type="OrthoDB" id="413313at2759"/>